<proteinExistence type="predicted"/>
<protein>
    <submittedName>
        <fullName evidence="2">Uncharacterized protein</fullName>
    </submittedName>
</protein>
<evidence type="ECO:0000313" key="2">
    <source>
        <dbReference type="EMBL" id="CAJ1936496.1"/>
    </source>
</evidence>
<dbReference type="AlphaFoldDB" id="A0AA86SCM5"/>
<organism evidence="2 3">
    <name type="scientific">Sphenostylis stenocarpa</name>
    <dbReference type="NCBI Taxonomy" id="92480"/>
    <lineage>
        <taxon>Eukaryota</taxon>
        <taxon>Viridiplantae</taxon>
        <taxon>Streptophyta</taxon>
        <taxon>Embryophyta</taxon>
        <taxon>Tracheophyta</taxon>
        <taxon>Spermatophyta</taxon>
        <taxon>Magnoliopsida</taxon>
        <taxon>eudicotyledons</taxon>
        <taxon>Gunneridae</taxon>
        <taxon>Pentapetalae</taxon>
        <taxon>rosids</taxon>
        <taxon>fabids</taxon>
        <taxon>Fabales</taxon>
        <taxon>Fabaceae</taxon>
        <taxon>Papilionoideae</taxon>
        <taxon>50 kb inversion clade</taxon>
        <taxon>NPAAA clade</taxon>
        <taxon>indigoferoid/millettioid clade</taxon>
        <taxon>Phaseoleae</taxon>
        <taxon>Sphenostylis</taxon>
    </lineage>
</organism>
<name>A0AA86SCM5_9FABA</name>
<reference evidence="2" key="1">
    <citation type="submission" date="2023-10" db="EMBL/GenBank/DDBJ databases">
        <authorList>
            <person name="Domelevo Entfellner J.-B."/>
        </authorList>
    </citation>
    <scope>NUCLEOTIDE SEQUENCE</scope>
</reference>
<keyword evidence="3" id="KW-1185">Reference proteome</keyword>
<accession>A0AA86SCM5</accession>
<evidence type="ECO:0000256" key="1">
    <source>
        <dbReference type="SAM" id="MobiDB-lite"/>
    </source>
</evidence>
<gene>
    <name evidence="2" type="ORF">AYBTSS11_LOCUS7511</name>
</gene>
<evidence type="ECO:0000313" key="3">
    <source>
        <dbReference type="Proteomes" id="UP001189624"/>
    </source>
</evidence>
<dbReference type="Gramene" id="rna-AYBTSS11_LOCUS7511">
    <property type="protein sequence ID" value="CAJ1936496.1"/>
    <property type="gene ID" value="gene-AYBTSS11_LOCUS7511"/>
</dbReference>
<dbReference type="EMBL" id="OY731400">
    <property type="protein sequence ID" value="CAJ1936496.1"/>
    <property type="molecule type" value="Genomic_DNA"/>
</dbReference>
<dbReference type="Proteomes" id="UP001189624">
    <property type="component" value="Chromosome 3"/>
</dbReference>
<feature type="region of interest" description="Disordered" evidence="1">
    <location>
        <begin position="29"/>
        <end position="60"/>
    </location>
</feature>
<sequence>MAYAENGTRILLQFGRRAQCCEWEHGKLNERKGRGSGTCDDESEEDMGLGSSDGNGKARKHGAEMASFVLMYTLQHGPTKKGTKLGQLHFVKSAENM</sequence>